<dbReference type="PIRSF" id="PIRSF000005">
    <property type="entry name" value="Cytochrome_c4"/>
    <property type="match status" value="1"/>
</dbReference>
<keyword evidence="2" id="KW-0813">Transport</keyword>
<keyword evidence="10" id="KW-0732">Signal</keyword>
<feature type="binding site" description="covalent" evidence="8">
    <location>
        <position position="138"/>
    </location>
    <ligand>
        <name>heme c</name>
        <dbReference type="ChEBI" id="CHEBI:61717"/>
        <label>2</label>
    </ligand>
</feature>
<feature type="domain" description="Cytochrome c" evidence="11">
    <location>
        <begin position="114"/>
        <end position="206"/>
    </location>
</feature>
<feature type="binding site" description="axial binding residue" evidence="9">
    <location>
        <position position="82"/>
    </location>
    <ligand>
        <name>heme c</name>
        <dbReference type="ChEBI" id="CHEBI:61717"/>
        <label>1</label>
    </ligand>
    <ligandPart>
        <name>Fe</name>
        <dbReference type="ChEBI" id="CHEBI:18248"/>
    </ligandPart>
</feature>
<keyword evidence="3 8" id="KW-0349">Heme</keyword>
<reference evidence="12 13" key="1">
    <citation type="journal article" date="2016" name="Front. Microbiol.">
        <title>Single-Cell (Meta-)Genomics of a Dimorphic Candidatus Thiomargarita nelsonii Reveals Genomic Plasticity.</title>
        <authorList>
            <person name="Flood B.E."/>
            <person name="Fliss P."/>
            <person name="Jones D.S."/>
            <person name="Dick G.J."/>
            <person name="Jain S."/>
            <person name="Kaster A.K."/>
            <person name="Winkel M."/>
            <person name="Mussmann M."/>
            <person name="Bailey J."/>
        </authorList>
    </citation>
    <scope>NUCLEOTIDE SEQUENCE [LARGE SCALE GENOMIC DNA]</scope>
    <source>
        <strain evidence="12">Hydrate Ridge</strain>
    </source>
</reference>
<keyword evidence="4 9" id="KW-0479">Metal-binding</keyword>
<evidence type="ECO:0000256" key="9">
    <source>
        <dbReference type="PIRSR" id="PIRSR000005-2"/>
    </source>
</evidence>
<dbReference type="GO" id="GO:0020037">
    <property type="term" value="F:heme binding"/>
    <property type="evidence" value="ECO:0007669"/>
    <property type="project" value="InterPro"/>
</dbReference>
<feature type="domain" description="Cytochrome c" evidence="11">
    <location>
        <begin position="27"/>
        <end position="105"/>
    </location>
</feature>
<dbReference type="GO" id="GO:0042597">
    <property type="term" value="C:periplasmic space"/>
    <property type="evidence" value="ECO:0007669"/>
    <property type="project" value="UniProtKB-SubCell"/>
</dbReference>
<dbReference type="AlphaFoldDB" id="A0A0A6PHH7"/>
<dbReference type="GO" id="GO:0005506">
    <property type="term" value="F:iron ion binding"/>
    <property type="evidence" value="ECO:0007669"/>
    <property type="project" value="InterPro"/>
</dbReference>
<comment type="caution">
    <text evidence="12">The sequence shown here is derived from an EMBL/GenBank/DDBJ whole genome shotgun (WGS) entry which is preliminary data.</text>
</comment>
<evidence type="ECO:0000256" key="5">
    <source>
        <dbReference type="ARBA" id="ARBA00022764"/>
    </source>
</evidence>
<dbReference type="GO" id="GO:0009055">
    <property type="term" value="F:electron transfer activity"/>
    <property type="evidence" value="ECO:0007669"/>
    <property type="project" value="InterPro"/>
</dbReference>
<keyword evidence="5" id="KW-0574">Periplasm</keyword>
<feature type="signal peptide" evidence="10">
    <location>
        <begin position="1"/>
        <end position="20"/>
    </location>
</feature>
<keyword evidence="6" id="KW-0249">Electron transport</keyword>
<name>A0A0A6PHH7_9GAMM</name>
<dbReference type="PANTHER" id="PTHR33751:SF9">
    <property type="entry name" value="CYTOCHROME C4"/>
    <property type="match status" value="1"/>
</dbReference>
<evidence type="ECO:0000256" key="4">
    <source>
        <dbReference type="ARBA" id="ARBA00022723"/>
    </source>
</evidence>
<proteinExistence type="predicted"/>
<accession>A0A0A6PHH7</accession>
<evidence type="ECO:0000256" key="10">
    <source>
        <dbReference type="SAM" id="SignalP"/>
    </source>
</evidence>
<dbReference type="PROSITE" id="PS51007">
    <property type="entry name" value="CYTC"/>
    <property type="match status" value="2"/>
</dbReference>
<evidence type="ECO:0000256" key="6">
    <source>
        <dbReference type="ARBA" id="ARBA00022982"/>
    </source>
</evidence>
<gene>
    <name evidence="12" type="ORF">PN36_13450</name>
</gene>
<feature type="binding site" description="axial binding residue" evidence="9">
    <location>
        <position position="139"/>
    </location>
    <ligand>
        <name>heme c</name>
        <dbReference type="ChEBI" id="CHEBI:61717"/>
        <label>2</label>
    </ligand>
    <ligandPart>
        <name>Fe</name>
        <dbReference type="ChEBI" id="CHEBI:18248"/>
    </ligandPart>
</feature>
<evidence type="ECO:0000256" key="8">
    <source>
        <dbReference type="PIRSR" id="PIRSR000005-1"/>
    </source>
</evidence>
<evidence type="ECO:0000256" key="1">
    <source>
        <dbReference type="ARBA" id="ARBA00004418"/>
    </source>
</evidence>
<evidence type="ECO:0000256" key="3">
    <source>
        <dbReference type="ARBA" id="ARBA00022617"/>
    </source>
</evidence>
<dbReference type="InterPro" id="IPR009056">
    <property type="entry name" value="Cyt_c-like_dom"/>
</dbReference>
<comment type="subcellular location">
    <subcellularLocation>
        <location evidence="1">Periplasm</location>
    </subcellularLocation>
</comment>
<feature type="binding site" description="covalent" evidence="8">
    <location>
        <position position="42"/>
    </location>
    <ligand>
        <name>heme c</name>
        <dbReference type="ChEBI" id="CHEBI:61717"/>
        <label>1</label>
    </ligand>
</feature>
<dbReference type="Proteomes" id="UP000030428">
    <property type="component" value="Unassembled WGS sequence"/>
</dbReference>
<feature type="binding site" description="covalent" evidence="8">
    <location>
        <position position="135"/>
    </location>
    <ligand>
        <name>heme c</name>
        <dbReference type="ChEBI" id="CHEBI:61717"/>
        <label>2</label>
    </ligand>
</feature>
<feature type="binding site" description="covalent" evidence="8">
    <location>
        <position position="39"/>
    </location>
    <ligand>
        <name>heme c</name>
        <dbReference type="ChEBI" id="CHEBI:61717"/>
        <label>1</label>
    </ligand>
</feature>
<feature type="binding site" description="axial binding residue" evidence="9">
    <location>
        <position position="43"/>
    </location>
    <ligand>
        <name>heme c</name>
        <dbReference type="ChEBI" id="CHEBI:61717"/>
        <label>1</label>
    </ligand>
    <ligandPart>
        <name>Fe</name>
        <dbReference type="ChEBI" id="CHEBI:18248"/>
    </ligandPart>
</feature>
<evidence type="ECO:0000256" key="7">
    <source>
        <dbReference type="ARBA" id="ARBA00023004"/>
    </source>
</evidence>
<dbReference type="PANTHER" id="PTHR33751">
    <property type="entry name" value="CBB3-TYPE CYTOCHROME C OXIDASE SUBUNIT FIXP"/>
    <property type="match status" value="1"/>
</dbReference>
<dbReference type="InterPro" id="IPR050597">
    <property type="entry name" value="Cytochrome_c_Oxidase_Subunit"/>
</dbReference>
<sequence>MKKLTLSLCILALGSSTAYATNTDLTGDAANGKTKSVSCAGCHGADGNSTNPLWPNLAGQHSSVIVQQLENFQSAARQDPLMTAQAKPLSTQDMLDIAAYFASQTTTIGEAGEELVASGEKIYRGGNKETGLPACIACHGPQGKGNPAAKYPSVNGQKAGYSKKQLVDYKSAARKPDGNAAIMRDVASKMSDDEMKAVADYMQGLY</sequence>
<evidence type="ECO:0000313" key="13">
    <source>
        <dbReference type="Proteomes" id="UP000030428"/>
    </source>
</evidence>
<dbReference type="InterPro" id="IPR024167">
    <property type="entry name" value="Cytochrome_c4-like"/>
</dbReference>
<protein>
    <recommendedName>
        <fullName evidence="11">Cytochrome c domain-containing protein</fullName>
    </recommendedName>
</protein>
<feature type="chain" id="PRO_5007387885" description="Cytochrome c domain-containing protein" evidence="10">
    <location>
        <begin position="21"/>
        <end position="206"/>
    </location>
</feature>
<dbReference type="SUPFAM" id="SSF46626">
    <property type="entry name" value="Cytochrome c"/>
    <property type="match status" value="2"/>
</dbReference>
<dbReference type="Gene3D" id="1.10.760.10">
    <property type="entry name" value="Cytochrome c-like domain"/>
    <property type="match status" value="2"/>
</dbReference>
<keyword evidence="13" id="KW-1185">Reference proteome</keyword>
<dbReference type="Pfam" id="PF00034">
    <property type="entry name" value="Cytochrom_C"/>
    <property type="match status" value="2"/>
</dbReference>
<keyword evidence="7 9" id="KW-0408">Iron</keyword>
<dbReference type="InterPro" id="IPR036909">
    <property type="entry name" value="Cyt_c-like_dom_sf"/>
</dbReference>
<evidence type="ECO:0000313" key="12">
    <source>
        <dbReference type="EMBL" id="KHD05535.1"/>
    </source>
</evidence>
<evidence type="ECO:0000256" key="2">
    <source>
        <dbReference type="ARBA" id="ARBA00022448"/>
    </source>
</evidence>
<comment type="PTM">
    <text evidence="8">Binds 2 heme c groups covalently per subunit.</text>
</comment>
<evidence type="ECO:0000259" key="11">
    <source>
        <dbReference type="PROSITE" id="PS51007"/>
    </source>
</evidence>
<dbReference type="EMBL" id="JSZA02000045">
    <property type="protein sequence ID" value="KHD05535.1"/>
    <property type="molecule type" value="Genomic_DNA"/>
</dbReference>
<feature type="binding site" description="axial binding residue" evidence="9">
    <location>
        <position position="183"/>
    </location>
    <ligand>
        <name>heme c</name>
        <dbReference type="ChEBI" id="CHEBI:61717"/>
        <label>2</label>
    </ligand>
    <ligandPart>
        <name>Fe</name>
        <dbReference type="ChEBI" id="CHEBI:18248"/>
    </ligandPart>
</feature>
<organism evidence="12 13">
    <name type="scientific">Candidatus Thiomargarita nelsonii</name>
    <dbReference type="NCBI Taxonomy" id="1003181"/>
    <lineage>
        <taxon>Bacteria</taxon>
        <taxon>Pseudomonadati</taxon>
        <taxon>Pseudomonadota</taxon>
        <taxon>Gammaproteobacteria</taxon>
        <taxon>Thiotrichales</taxon>
        <taxon>Thiotrichaceae</taxon>
        <taxon>Thiomargarita</taxon>
    </lineage>
</organism>